<dbReference type="EMBL" id="JARKIE010000127">
    <property type="protein sequence ID" value="KAJ7679865.1"/>
    <property type="molecule type" value="Genomic_DNA"/>
</dbReference>
<reference evidence="1" key="1">
    <citation type="submission" date="2023-03" db="EMBL/GenBank/DDBJ databases">
        <title>Massive genome expansion in bonnet fungi (Mycena s.s.) driven by repeated elements and novel gene families across ecological guilds.</title>
        <authorList>
            <consortium name="Lawrence Berkeley National Laboratory"/>
            <person name="Harder C.B."/>
            <person name="Miyauchi S."/>
            <person name="Viragh M."/>
            <person name="Kuo A."/>
            <person name="Thoen E."/>
            <person name="Andreopoulos B."/>
            <person name="Lu D."/>
            <person name="Skrede I."/>
            <person name="Drula E."/>
            <person name="Henrissat B."/>
            <person name="Morin E."/>
            <person name="Kohler A."/>
            <person name="Barry K."/>
            <person name="LaButti K."/>
            <person name="Morin E."/>
            <person name="Salamov A."/>
            <person name="Lipzen A."/>
            <person name="Mereny Z."/>
            <person name="Hegedus B."/>
            <person name="Baldrian P."/>
            <person name="Stursova M."/>
            <person name="Weitz H."/>
            <person name="Taylor A."/>
            <person name="Grigoriev I.V."/>
            <person name="Nagy L.G."/>
            <person name="Martin F."/>
            <person name="Kauserud H."/>
        </authorList>
    </citation>
    <scope>NUCLEOTIDE SEQUENCE</scope>
    <source>
        <strain evidence="1">CBHHK067</strain>
    </source>
</reference>
<name>A0AAD7D5A8_MYCRO</name>
<dbReference type="Proteomes" id="UP001221757">
    <property type="component" value="Unassembled WGS sequence"/>
</dbReference>
<evidence type="ECO:0008006" key="3">
    <source>
        <dbReference type="Google" id="ProtNLM"/>
    </source>
</evidence>
<gene>
    <name evidence="1" type="ORF">B0H17DRAFT_1206368</name>
</gene>
<dbReference type="AlphaFoldDB" id="A0AAD7D5A8"/>
<proteinExistence type="predicted"/>
<sequence length="73" mass="8151">MQNSVLPPYGAPIARLAVELLTEIWGQVPHAELAKILQVSKGWYNTAIEISSLWKELEFGPDYTLEDLVIAGR</sequence>
<dbReference type="SUPFAM" id="SSF81383">
    <property type="entry name" value="F-box domain"/>
    <property type="match status" value="1"/>
</dbReference>
<evidence type="ECO:0000313" key="2">
    <source>
        <dbReference type="Proteomes" id="UP001221757"/>
    </source>
</evidence>
<dbReference type="Gene3D" id="1.20.1280.50">
    <property type="match status" value="1"/>
</dbReference>
<organism evidence="1 2">
    <name type="scientific">Mycena rosella</name>
    <name type="common">Pink bonnet</name>
    <name type="synonym">Agaricus rosellus</name>
    <dbReference type="NCBI Taxonomy" id="1033263"/>
    <lineage>
        <taxon>Eukaryota</taxon>
        <taxon>Fungi</taxon>
        <taxon>Dikarya</taxon>
        <taxon>Basidiomycota</taxon>
        <taxon>Agaricomycotina</taxon>
        <taxon>Agaricomycetes</taxon>
        <taxon>Agaricomycetidae</taxon>
        <taxon>Agaricales</taxon>
        <taxon>Marasmiineae</taxon>
        <taxon>Mycenaceae</taxon>
        <taxon>Mycena</taxon>
    </lineage>
</organism>
<keyword evidence="2" id="KW-1185">Reference proteome</keyword>
<dbReference type="InterPro" id="IPR036047">
    <property type="entry name" value="F-box-like_dom_sf"/>
</dbReference>
<evidence type="ECO:0000313" key="1">
    <source>
        <dbReference type="EMBL" id="KAJ7679865.1"/>
    </source>
</evidence>
<comment type="caution">
    <text evidence="1">The sequence shown here is derived from an EMBL/GenBank/DDBJ whole genome shotgun (WGS) entry which is preliminary data.</text>
</comment>
<protein>
    <recommendedName>
        <fullName evidence="3">F-box domain-containing protein</fullName>
    </recommendedName>
</protein>
<accession>A0AAD7D5A8</accession>